<evidence type="ECO:0000259" key="7">
    <source>
        <dbReference type="Pfam" id="PF02771"/>
    </source>
</evidence>
<feature type="domain" description="Acyl-CoA dehydrogenase/oxidase N-terminal" evidence="7">
    <location>
        <begin position="5"/>
        <end position="79"/>
    </location>
</feature>
<evidence type="ECO:0000313" key="9">
    <source>
        <dbReference type="Proteomes" id="UP000245048"/>
    </source>
</evidence>
<keyword evidence="9" id="KW-1185">Reference proteome</keyword>
<sequence>MTDDLLARAAAELFARHAAPAAVRAIQEGGPADALWAAVEEAGFADALVPEAAGGAGLALSEALPVLLAAGRAAAPLPLGETMLARAALAGAGLEVPPGPIALAEALPGEVPRGRIAAAGPAAWVLLPRPEGGAWLLPADGATREDSSSYGAVLRWASAGNARALPQADWLAAGAFATLAGMAGALERMLEETVRYAGERRQFGRPIAAFQAVQQQISLMTEDVFAARIAAQLAALPGGSGVAGLDTARVAAAKARIGEAASRAAGIAHAVHGAMGITAEVDLHLWTGLLHRGRLRFGAEGHWNAWLGAEFLRGADAESLAFVRARLAPPPLEETTP</sequence>
<evidence type="ECO:0000259" key="6">
    <source>
        <dbReference type="Pfam" id="PF00441"/>
    </source>
</evidence>
<dbReference type="OrthoDB" id="2450120at2"/>
<dbReference type="PANTHER" id="PTHR43884">
    <property type="entry name" value="ACYL-COA DEHYDROGENASE"/>
    <property type="match status" value="1"/>
</dbReference>
<name>A0A2U1V4I7_9PROT</name>
<dbReference type="Pfam" id="PF00441">
    <property type="entry name" value="Acyl-CoA_dh_1"/>
    <property type="match status" value="1"/>
</dbReference>
<dbReference type="SUPFAM" id="SSF56645">
    <property type="entry name" value="Acyl-CoA dehydrogenase NM domain-like"/>
    <property type="match status" value="1"/>
</dbReference>
<comment type="similarity">
    <text evidence="2">Belongs to the acyl-CoA dehydrogenase family.</text>
</comment>
<dbReference type="Proteomes" id="UP000245048">
    <property type="component" value="Unassembled WGS sequence"/>
</dbReference>
<dbReference type="Gene3D" id="1.20.140.10">
    <property type="entry name" value="Butyryl-CoA Dehydrogenase, subunit A, domain 3"/>
    <property type="match status" value="1"/>
</dbReference>
<dbReference type="PANTHER" id="PTHR43884:SF20">
    <property type="entry name" value="ACYL-COA DEHYDROGENASE FADE28"/>
    <property type="match status" value="1"/>
</dbReference>
<keyword evidence="4" id="KW-0274">FAD</keyword>
<dbReference type="AlphaFoldDB" id="A0A2U1V4I7"/>
<keyword evidence="5" id="KW-0560">Oxidoreductase</keyword>
<dbReference type="Pfam" id="PF02771">
    <property type="entry name" value="Acyl-CoA_dh_N"/>
    <property type="match status" value="1"/>
</dbReference>
<evidence type="ECO:0000256" key="5">
    <source>
        <dbReference type="ARBA" id="ARBA00023002"/>
    </source>
</evidence>
<dbReference type="InterPro" id="IPR009075">
    <property type="entry name" value="AcylCo_DH/oxidase_C"/>
</dbReference>
<organism evidence="8 9">
    <name type="scientific">Teichococcus aestuarii</name>
    <dbReference type="NCBI Taxonomy" id="568898"/>
    <lineage>
        <taxon>Bacteria</taxon>
        <taxon>Pseudomonadati</taxon>
        <taxon>Pseudomonadota</taxon>
        <taxon>Alphaproteobacteria</taxon>
        <taxon>Acetobacterales</taxon>
        <taxon>Roseomonadaceae</taxon>
        <taxon>Roseomonas</taxon>
    </lineage>
</organism>
<proteinExistence type="inferred from homology"/>
<evidence type="ECO:0000256" key="4">
    <source>
        <dbReference type="ARBA" id="ARBA00022827"/>
    </source>
</evidence>
<feature type="domain" description="Acyl-CoA dehydrogenase/oxidase C-terminal" evidence="6">
    <location>
        <begin position="171"/>
        <end position="284"/>
    </location>
</feature>
<protein>
    <submittedName>
        <fullName evidence="8">Acyl-CoA dehydrogenase</fullName>
    </submittedName>
</protein>
<dbReference type="InterPro" id="IPR013786">
    <property type="entry name" value="AcylCoA_DH/ox_N"/>
</dbReference>
<keyword evidence="3" id="KW-0285">Flavoprotein</keyword>
<evidence type="ECO:0000256" key="2">
    <source>
        <dbReference type="ARBA" id="ARBA00009347"/>
    </source>
</evidence>
<gene>
    <name evidence="8" type="ORF">CR165_11280</name>
</gene>
<dbReference type="Gene3D" id="1.10.540.10">
    <property type="entry name" value="Acyl-CoA dehydrogenase/oxidase, N-terminal domain"/>
    <property type="match status" value="1"/>
</dbReference>
<dbReference type="InterPro" id="IPR036250">
    <property type="entry name" value="AcylCo_DH-like_C"/>
</dbReference>
<dbReference type="InterPro" id="IPR037069">
    <property type="entry name" value="AcylCoA_DH/ox_N_sf"/>
</dbReference>
<evidence type="ECO:0000313" key="8">
    <source>
        <dbReference type="EMBL" id="PWC28803.1"/>
    </source>
</evidence>
<accession>A0A2U1V4I7</accession>
<comment type="caution">
    <text evidence="8">The sequence shown here is derived from an EMBL/GenBank/DDBJ whole genome shotgun (WGS) entry which is preliminary data.</text>
</comment>
<dbReference type="GO" id="GO:0003995">
    <property type="term" value="F:acyl-CoA dehydrogenase activity"/>
    <property type="evidence" value="ECO:0007669"/>
    <property type="project" value="TreeGrafter"/>
</dbReference>
<dbReference type="SUPFAM" id="SSF47203">
    <property type="entry name" value="Acyl-CoA dehydrogenase C-terminal domain-like"/>
    <property type="match status" value="1"/>
</dbReference>
<comment type="cofactor">
    <cofactor evidence="1">
        <name>FAD</name>
        <dbReference type="ChEBI" id="CHEBI:57692"/>
    </cofactor>
</comment>
<dbReference type="RefSeq" id="WP_109517197.1">
    <property type="nucleotide sequence ID" value="NZ_PDOA01000006.1"/>
</dbReference>
<dbReference type="EMBL" id="PDOA01000006">
    <property type="protein sequence ID" value="PWC28803.1"/>
    <property type="molecule type" value="Genomic_DNA"/>
</dbReference>
<reference evidence="9" key="1">
    <citation type="submission" date="2017-10" db="EMBL/GenBank/DDBJ databases">
        <authorList>
            <person name="Toshchakov S.V."/>
            <person name="Goeva M.A."/>
        </authorList>
    </citation>
    <scope>NUCLEOTIDE SEQUENCE [LARGE SCALE GENOMIC DNA]</scope>
    <source>
        <strain evidence="9">JR1/69-1-13</strain>
    </source>
</reference>
<dbReference type="GO" id="GO:0050660">
    <property type="term" value="F:flavin adenine dinucleotide binding"/>
    <property type="evidence" value="ECO:0007669"/>
    <property type="project" value="InterPro"/>
</dbReference>
<evidence type="ECO:0000256" key="1">
    <source>
        <dbReference type="ARBA" id="ARBA00001974"/>
    </source>
</evidence>
<evidence type="ECO:0000256" key="3">
    <source>
        <dbReference type="ARBA" id="ARBA00022630"/>
    </source>
</evidence>
<dbReference type="InterPro" id="IPR009100">
    <property type="entry name" value="AcylCoA_DH/oxidase_NM_dom_sf"/>
</dbReference>